<dbReference type="EMBL" id="MHQL01000022">
    <property type="protein sequence ID" value="OHA03024.1"/>
    <property type="molecule type" value="Genomic_DNA"/>
</dbReference>
<protein>
    <submittedName>
        <fullName evidence="1">Uncharacterized protein</fullName>
    </submittedName>
</protein>
<reference evidence="1 2" key="1">
    <citation type="journal article" date="2016" name="Nat. Commun.">
        <title>Thousands of microbial genomes shed light on interconnected biogeochemical processes in an aquifer system.</title>
        <authorList>
            <person name="Anantharaman K."/>
            <person name="Brown C.T."/>
            <person name="Hug L.A."/>
            <person name="Sharon I."/>
            <person name="Castelle C.J."/>
            <person name="Probst A.J."/>
            <person name="Thomas B.C."/>
            <person name="Singh A."/>
            <person name="Wilkins M.J."/>
            <person name="Karaoz U."/>
            <person name="Brodie E.L."/>
            <person name="Williams K.H."/>
            <person name="Hubbard S.S."/>
            <person name="Banfield J.F."/>
        </authorList>
    </citation>
    <scope>NUCLEOTIDE SEQUENCE [LARGE SCALE GENOMIC DNA]</scope>
</reference>
<evidence type="ECO:0000313" key="2">
    <source>
        <dbReference type="Proteomes" id="UP000177811"/>
    </source>
</evidence>
<organism evidence="1 2">
    <name type="scientific">Candidatus Sungbacteria bacterium RIFCSPHIGHO2_02_FULL_51_29</name>
    <dbReference type="NCBI Taxonomy" id="1802273"/>
    <lineage>
        <taxon>Bacteria</taxon>
        <taxon>Candidatus Sungiibacteriota</taxon>
    </lineage>
</organism>
<gene>
    <name evidence="1" type="ORF">A3C16_02775</name>
</gene>
<proteinExistence type="predicted"/>
<evidence type="ECO:0000313" key="1">
    <source>
        <dbReference type="EMBL" id="OHA03024.1"/>
    </source>
</evidence>
<name>A0A1G2KV32_9BACT</name>
<sequence>MTRNRLFSRDRYPIRKRAHFALAENRITIMMEIYFEKTDAVLHGQRIGEYTAVTSPDGHVLIATAKVIEEDGQTTYYIERSGRLQKILPENLALLTKAFENGFKTVHRIDLSDEEHDAAISRGMAQANWERF</sequence>
<comment type="caution">
    <text evidence="1">The sequence shown here is derived from an EMBL/GenBank/DDBJ whole genome shotgun (WGS) entry which is preliminary data.</text>
</comment>
<dbReference type="Proteomes" id="UP000177811">
    <property type="component" value="Unassembled WGS sequence"/>
</dbReference>
<accession>A0A1G2KV32</accession>
<dbReference type="AlphaFoldDB" id="A0A1G2KV32"/>